<protein>
    <submittedName>
        <fullName evidence="4">Uncharacterized protein</fullName>
    </submittedName>
</protein>
<proteinExistence type="predicted"/>
<evidence type="ECO:0000256" key="3">
    <source>
        <dbReference type="SAM" id="SignalP"/>
    </source>
</evidence>
<comment type="caution">
    <text evidence="4">The sequence shown here is derived from an EMBL/GenBank/DDBJ whole genome shotgun (WGS) entry which is preliminary data.</text>
</comment>
<dbReference type="EMBL" id="JBITYG010000008">
    <property type="protein sequence ID" value="MFI9103976.1"/>
    <property type="molecule type" value="Genomic_DNA"/>
</dbReference>
<organism evidence="4 5">
    <name type="scientific">Streptomyces fildesensis</name>
    <dbReference type="NCBI Taxonomy" id="375757"/>
    <lineage>
        <taxon>Bacteria</taxon>
        <taxon>Bacillati</taxon>
        <taxon>Actinomycetota</taxon>
        <taxon>Actinomycetes</taxon>
        <taxon>Kitasatosporales</taxon>
        <taxon>Streptomycetaceae</taxon>
        <taxon>Streptomyces</taxon>
    </lineage>
</organism>
<evidence type="ECO:0000313" key="4">
    <source>
        <dbReference type="EMBL" id="MFI9103976.1"/>
    </source>
</evidence>
<gene>
    <name evidence="4" type="ORF">ACIGXA_26000</name>
</gene>
<keyword evidence="5" id="KW-1185">Reference proteome</keyword>
<evidence type="ECO:0000313" key="5">
    <source>
        <dbReference type="Proteomes" id="UP001614394"/>
    </source>
</evidence>
<keyword evidence="2" id="KW-0472">Membrane</keyword>
<accession>A0ABW8CF15</accession>
<dbReference type="Proteomes" id="UP001614394">
    <property type="component" value="Unassembled WGS sequence"/>
</dbReference>
<feature type="transmembrane region" description="Helical" evidence="2">
    <location>
        <begin position="389"/>
        <end position="411"/>
    </location>
</feature>
<dbReference type="RefSeq" id="WP_399653731.1">
    <property type="nucleotide sequence ID" value="NZ_JBITYG010000008.1"/>
</dbReference>
<evidence type="ECO:0000256" key="1">
    <source>
        <dbReference type="SAM" id="MobiDB-lite"/>
    </source>
</evidence>
<evidence type="ECO:0000256" key="2">
    <source>
        <dbReference type="SAM" id="Phobius"/>
    </source>
</evidence>
<feature type="signal peptide" evidence="3">
    <location>
        <begin position="1"/>
        <end position="26"/>
    </location>
</feature>
<keyword evidence="2" id="KW-0812">Transmembrane</keyword>
<keyword evidence="3" id="KW-0732">Signal</keyword>
<name>A0ABW8CF15_9ACTN</name>
<feature type="region of interest" description="Disordered" evidence="1">
    <location>
        <begin position="178"/>
        <end position="210"/>
    </location>
</feature>
<feature type="region of interest" description="Disordered" evidence="1">
    <location>
        <begin position="419"/>
        <end position="438"/>
    </location>
</feature>
<sequence length="438" mass="45143">MRGRGLLVAVAVAGVTLAGLQGTALADTAVPVWQPQGTAVKGAATTAEAQALTPGGTYKDTLKVGDTKYYGVDLDAKSSAYLSAFAVPKPGAKVAYGDGIDLKLQSADGTDCDSFDAHFDNDGAARPVGGYTERTIEKDGRCQEANRYTLEIKRESAGTSDPGEWPVEIRFMSEPALKADAKPAPASSATEASPTPVTGTPKPAQGGTSFNDAAAIKSGIWNDKVLPGETRFYKVPVDWGQHAVLFADFANAPAAKQNGFQSAGVRVDAYNPARGHIDDDTESYAGKQTSITGQTVPVSYANRFESGSKVSATRFAGWYYFAVSVHPGVKDVVNGPIGVTLRLDVKGTAAPSPGYDGDAAKAGFGISGDDLAKADGTASGGGSSSTLRLVAFAALGAGTVLLLSLAVWLVAARRRVAVPQAPPQSQAPQSGYGPPPAW</sequence>
<feature type="compositionally biased region" description="Low complexity" evidence="1">
    <location>
        <begin position="419"/>
        <end position="432"/>
    </location>
</feature>
<reference evidence="4 5" key="1">
    <citation type="submission" date="2024-10" db="EMBL/GenBank/DDBJ databases">
        <title>The Natural Products Discovery Center: Release of the First 8490 Sequenced Strains for Exploring Actinobacteria Biosynthetic Diversity.</title>
        <authorList>
            <person name="Kalkreuter E."/>
            <person name="Kautsar S.A."/>
            <person name="Yang D."/>
            <person name="Bader C.D."/>
            <person name="Teijaro C.N."/>
            <person name="Fluegel L."/>
            <person name="Davis C.M."/>
            <person name="Simpson J.R."/>
            <person name="Lauterbach L."/>
            <person name="Steele A.D."/>
            <person name="Gui C."/>
            <person name="Meng S."/>
            <person name="Li G."/>
            <person name="Viehrig K."/>
            <person name="Ye F."/>
            <person name="Su P."/>
            <person name="Kiefer A.F."/>
            <person name="Nichols A."/>
            <person name="Cepeda A.J."/>
            <person name="Yan W."/>
            <person name="Fan B."/>
            <person name="Jiang Y."/>
            <person name="Adhikari A."/>
            <person name="Zheng C.-J."/>
            <person name="Schuster L."/>
            <person name="Cowan T.M."/>
            <person name="Smanski M.J."/>
            <person name="Chevrette M.G."/>
            <person name="De Carvalho L.P.S."/>
            <person name="Shen B."/>
        </authorList>
    </citation>
    <scope>NUCLEOTIDE SEQUENCE [LARGE SCALE GENOMIC DNA]</scope>
    <source>
        <strain evidence="4 5">NPDC053399</strain>
    </source>
</reference>
<keyword evidence="2" id="KW-1133">Transmembrane helix</keyword>
<feature type="compositionally biased region" description="Low complexity" evidence="1">
    <location>
        <begin position="178"/>
        <end position="198"/>
    </location>
</feature>
<feature type="chain" id="PRO_5046088484" evidence="3">
    <location>
        <begin position="27"/>
        <end position="438"/>
    </location>
</feature>